<evidence type="ECO:0000256" key="2">
    <source>
        <dbReference type="SAM" id="MobiDB-lite"/>
    </source>
</evidence>
<dbReference type="Proteomes" id="UP000199727">
    <property type="component" value="Unassembled WGS sequence"/>
</dbReference>
<dbReference type="OrthoDB" id="1926878at2759"/>
<proteinExistence type="predicted"/>
<evidence type="ECO:0000313" key="5">
    <source>
        <dbReference type="Proteomes" id="UP000199727"/>
    </source>
</evidence>
<dbReference type="InterPro" id="IPR003593">
    <property type="entry name" value="AAA+_ATPase"/>
</dbReference>
<feature type="compositionally biased region" description="Basic and acidic residues" evidence="2">
    <location>
        <begin position="221"/>
        <end position="246"/>
    </location>
</feature>
<gene>
    <name evidence="4" type="ORF">C361_05911</name>
</gene>
<dbReference type="CDD" id="cd00009">
    <property type="entry name" value="AAA"/>
    <property type="match status" value="1"/>
</dbReference>
<feature type="region of interest" description="Disordered" evidence="2">
    <location>
        <begin position="77"/>
        <end position="126"/>
    </location>
</feature>
<feature type="compositionally biased region" description="Low complexity" evidence="2">
    <location>
        <begin position="307"/>
        <end position="319"/>
    </location>
</feature>
<sequence>MGVAERVYGGACVGSGVCTGCGPGMWKCGRKCKCAWRRLLDSCGVQPWLFLSLGTDFFSTLPPPRRTLPATCLAMAGPAKRTRHHDENSASPADGTSPPAVSAPPTAADSASRRPATRSTQPTNTLFTIATRQTNFALHASSSMPAPSGPVTRGVGRAGMNGGSGRALPAGPSTRSAGAGMLQRTQSAPVIASPAHIKAAAGASGGEATPPKGGCDGLGLGERRFGKGKENIPPKKDEDRQPEPARKRMRVTSRGSYSGQGGRKRSGSVNSVRSETTSSSRHSSLAPSFSSSSISGWGGPRFPSPSPSQASSFDASPFDRLSVSDKSGHAARLPKNRPVTRSIAMLPTPPPSTPPEEVAAAPDVLGVEILETSDAETEKAPANPYKQLKSFLRLSTSFTAGASVDETIIGRQEEKSAIRAYVSASEAESDVGMYVSGPPGTGKTALVTAIGRDLAEDGWKVVEIGCMGMKPTDMWKEIGEALDCGKTEKDIKEYMAQEKNKVFIILDEVDSLMPPPPAAAPPAISHLFAKLFTLPLTSSTTKLIAISNTLDLTVRARLVLPNSMHPQVLPFKAYGQTEMSAIVNARVNVAKVEGVKVDTTAITLLGKKVEAQNGDLRMCLGVLGSAISLAEAEWTKKISQAANDPEPKPVAMTKIAVSHILKALTSYTAQLRAAAGSSSSAGSRSATGKKIKSVPLQGKMVLVAMLVYLSRTRAGMNGCPAISNNGTSAASTPTASGTDIPAPALYATYSHLLSHTTSPFPPAPESDYRDLLSNLETLGLVTLTSTSSGRSTSARASKVGFCVREEEVKDGLWSAEGQGKGTADEEVKKVWEREEAKVKRVREKMALVKADDEM</sequence>
<dbReference type="PANTHER" id="PTHR10763:SF26">
    <property type="entry name" value="CELL DIVISION CONTROL PROTEIN 6 HOMOLOG"/>
    <property type="match status" value="1"/>
</dbReference>
<keyword evidence="1" id="KW-0235">DNA replication</keyword>
<feature type="compositionally biased region" description="Gly residues" evidence="2">
    <location>
        <begin position="156"/>
        <end position="165"/>
    </location>
</feature>
<feature type="domain" description="AAA+ ATPase" evidence="3">
    <location>
        <begin position="429"/>
        <end position="575"/>
    </location>
</feature>
<dbReference type="InterPro" id="IPR027417">
    <property type="entry name" value="P-loop_NTPase"/>
</dbReference>
<dbReference type="SMART" id="SM00382">
    <property type="entry name" value="AAA"/>
    <property type="match status" value="1"/>
</dbReference>
<dbReference type="SUPFAM" id="SSF52540">
    <property type="entry name" value="P-loop containing nucleoside triphosphate hydrolases"/>
    <property type="match status" value="1"/>
</dbReference>
<dbReference type="Pfam" id="PF00004">
    <property type="entry name" value="AAA"/>
    <property type="match status" value="1"/>
</dbReference>
<dbReference type="GO" id="GO:0005524">
    <property type="term" value="F:ATP binding"/>
    <property type="evidence" value="ECO:0007669"/>
    <property type="project" value="InterPro"/>
</dbReference>
<feature type="region of interest" description="Disordered" evidence="2">
    <location>
        <begin position="202"/>
        <end position="358"/>
    </location>
</feature>
<dbReference type="InterPro" id="IPR050311">
    <property type="entry name" value="ORC1/CDC6"/>
</dbReference>
<evidence type="ECO:0000256" key="1">
    <source>
        <dbReference type="ARBA" id="ARBA00022705"/>
    </source>
</evidence>
<feature type="region of interest" description="Disordered" evidence="2">
    <location>
        <begin position="140"/>
        <end position="178"/>
    </location>
</feature>
<dbReference type="GO" id="GO:0005634">
    <property type="term" value="C:nucleus"/>
    <property type="evidence" value="ECO:0007669"/>
    <property type="project" value="TreeGrafter"/>
</dbReference>
<dbReference type="GO" id="GO:0016887">
    <property type="term" value="F:ATP hydrolysis activity"/>
    <property type="evidence" value="ECO:0007669"/>
    <property type="project" value="InterPro"/>
</dbReference>
<dbReference type="FunFam" id="3.40.50.300:FF:003200">
    <property type="entry name" value="DNA clamp loader, putative"/>
    <property type="match status" value="1"/>
</dbReference>
<dbReference type="GO" id="GO:0033314">
    <property type="term" value="P:mitotic DNA replication checkpoint signaling"/>
    <property type="evidence" value="ECO:0007669"/>
    <property type="project" value="TreeGrafter"/>
</dbReference>
<feature type="compositionally biased region" description="Low complexity" evidence="2">
    <location>
        <begin position="268"/>
        <end position="295"/>
    </location>
</feature>
<evidence type="ECO:0000259" key="3">
    <source>
        <dbReference type="SMART" id="SM00382"/>
    </source>
</evidence>
<dbReference type="Gene3D" id="3.40.50.300">
    <property type="entry name" value="P-loop containing nucleotide triphosphate hydrolases"/>
    <property type="match status" value="1"/>
</dbReference>
<comment type="caution">
    <text evidence="4">The sequence shown here is derived from an EMBL/GenBank/DDBJ whole genome shotgun (WGS) entry which is preliminary data.</text>
</comment>
<dbReference type="FunFam" id="1.10.8.60:FF:000190">
    <property type="entry name" value="DNA clamp loader, putative"/>
    <property type="match status" value="1"/>
</dbReference>
<feature type="compositionally biased region" description="Low complexity" evidence="2">
    <location>
        <begin position="96"/>
        <end position="120"/>
    </location>
</feature>
<dbReference type="PANTHER" id="PTHR10763">
    <property type="entry name" value="CELL DIVISION CONTROL PROTEIN 6-RELATED"/>
    <property type="match status" value="1"/>
</dbReference>
<reference evidence="4 5" key="1">
    <citation type="submission" date="2017-06" db="EMBL/GenBank/DDBJ databases">
        <title>Global population genomics of the pathogenic fungus Cryptococcus neoformans var. grubii.</title>
        <authorList>
            <person name="Cuomo C."/>
            <person name="Litvintseva A."/>
            <person name="Chen Y."/>
            <person name="Young S."/>
            <person name="Zeng Q."/>
            <person name="Chapman S."/>
            <person name="Gujja S."/>
            <person name="Saif S."/>
            <person name="Birren B."/>
        </authorList>
    </citation>
    <scope>NUCLEOTIDE SEQUENCE [LARGE SCALE GENOMIC DNA]</scope>
    <source>
        <strain evidence="4 5">Tu259-1</strain>
    </source>
</reference>
<accession>A0A854Q7U2</accession>
<evidence type="ECO:0000313" key="4">
    <source>
        <dbReference type="EMBL" id="OXG13769.1"/>
    </source>
</evidence>
<organism evidence="4 5">
    <name type="scientific">Cryptococcus neoformans Tu259-1</name>
    <dbReference type="NCBI Taxonomy" id="1230072"/>
    <lineage>
        <taxon>Eukaryota</taxon>
        <taxon>Fungi</taxon>
        <taxon>Dikarya</taxon>
        <taxon>Basidiomycota</taxon>
        <taxon>Agaricomycotina</taxon>
        <taxon>Tremellomycetes</taxon>
        <taxon>Tremellales</taxon>
        <taxon>Cryptococcaceae</taxon>
        <taxon>Cryptococcus</taxon>
        <taxon>Cryptococcus neoformans species complex</taxon>
    </lineage>
</organism>
<dbReference type="EMBL" id="AMKT01000078">
    <property type="protein sequence ID" value="OXG13769.1"/>
    <property type="molecule type" value="Genomic_DNA"/>
</dbReference>
<dbReference type="GO" id="GO:0003688">
    <property type="term" value="F:DNA replication origin binding"/>
    <property type="evidence" value="ECO:0007669"/>
    <property type="project" value="TreeGrafter"/>
</dbReference>
<dbReference type="InterPro" id="IPR003959">
    <property type="entry name" value="ATPase_AAA_core"/>
</dbReference>
<dbReference type="Gene3D" id="1.10.8.60">
    <property type="match status" value="1"/>
</dbReference>
<protein>
    <submittedName>
        <fullName evidence="4">DNA clamp loader</fullName>
    </submittedName>
</protein>
<dbReference type="AlphaFoldDB" id="A0A854Q7U2"/>
<dbReference type="GO" id="GO:0006270">
    <property type="term" value="P:DNA replication initiation"/>
    <property type="evidence" value="ECO:0007669"/>
    <property type="project" value="TreeGrafter"/>
</dbReference>
<name>A0A854Q7U2_CRYNE</name>